<dbReference type="Gene3D" id="1.20.1560.10">
    <property type="entry name" value="ABC transporter type 1, transmembrane domain"/>
    <property type="match status" value="2"/>
</dbReference>
<feature type="transmembrane region" description="Helical" evidence="10">
    <location>
        <begin position="908"/>
        <end position="927"/>
    </location>
</feature>
<keyword evidence="6" id="KW-0067">ATP-binding</keyword>
<dbReference type="SUPFAM" id="SSF52540">
    <property type="entry name" value="P-loop containing nucleoside triphosphate hydrolases"/>
    <property type="match status" value="2"/>
</dbReference>
<dbReference type="PANTHER" id="PTHR24223">
    <property type="entry name" value="ATP-BINDING CASSETTE SUB-FAMILY C"/>
    <property type="match status" value="1"/>
</dbReference>
<dbReference type="InterPro" id="IPR011527">
    <property type="entry name" value="ABC1_TM_dom"/>
</dbReference>
<dbReference type="InterPro" id="IPR036640">
    <property type="entry name" value="ABC1_TM_sf"/>
</dbReference>
<comment type="caution">
    <text evidence="13">The sequence shown here is derived from an EMBL/GenBank/DDBJ whole genome shotgun (WGS) entry which is preliminary data.</text>
</comment>
<dbReference type="InterPro" id="IPR027417">
    <property type="entry name" value="P-loop_NTPase"/>
</dbReference>
<dbReference type="Pfam" id="PF00005">
    <property type="entry name" value="ABC_tran"/>
    <property type="match status" value="2"/>
</dbReference>
<dbReference type="GO" id="GO:0016887">
    <property type="term" value="F:ATP hydrolysis activity"/>
    <property type="evidence" value="ECO:0007669"/>
    <property type="project" value="InterPro"/>
</dbReference>
<dbReference type="PROSITE" id="PS00211">
    <property type="entry name" value="ABC_TRANSPORTER_1"/>
    <property type="match status" value="2"/>
</dbReference>
<evidence type="ECO:0000256" key="6">
    <source>
        <dbReference type="ARBA" id="ARBA00022840"/>
    </source>
</evidence>
<dbReference type="PROSITE" id="PS50929">
    <property type="entry name" value="ABC_TM1F"/>
    <property type="match status" value="2"/>
</dbReference>
<keyword evidence="14" id="KW-1185">Reference proteome</keyword>
<feature type="domain" description="ABC transmembrane type-1" evidence="12">
    <location>
        <begin position="918"/>
        <end position="1205"/>
    </location>
</feature>
<dbReference type="FunFam" id="1.20.1560.10:FF:000013">
    <property type="entry name" value="ABC transporter C family member 2"/>
    <property type="match status" value="1"/>
</dbReference>
<dbReference type="CDD" id="cd18604">
    <property type="entry name" value="ABC_6TM_VMR1_D2_like"/>
    <property type="match status" value="1"/>
</dbReference>
<dbReference type="GO" id="GO:0140359">
    <property type="term" value="F:ABC-type transporter activity"/>
    <property type="evidence" value="ECO:0007669"/>
    <property type="project" value="InterPro"/>
</dbReference>
<feature type="transmembrane region" description="Helical" evidence="10">
    <location>
        <begin position="530"/>
        <end position="553"/>
    </location>
</feature>
<evidence type="ECO:0000256" key="1">
    <source>
        <dbReference type="ARBA" id="ARBA00004141"/>
    </source>
</evidence>
<dbReference type="Proteomes" id="UP000298030">
    <property type="component" value="Unassembled WGS sequence"/>
</dbReference>
<protein>
    <submittedName>
        <fullName evidence="13">Pleiotropic drug resistance ABC transporter</fullName>
    </submittedName>
</protein>
<dbReference type="InterPro" id="IPR017871">
    <property type="entry name" value="ABC_transporter-like_CS"/>
</dbReference>
<dbReference type="FunFam" id="3.40.50.300:FF:000630">
    <property type="entry name" value="ATP-binding cassette (ABC) transporter, putative"/>
    <property type="match status" value="1"/>
</dbReference>
<dbReference type="SUPFAM" id="SSF90123">
    <property type="entry name" value="ABC transporter transmembrane region"/>
    <property type="match status" value="2"/>
</dbReference>
<evidence type="ECO:0000256" key="10">
    <source>
        <dbReference type="SAM" id="Phobius"/>
    </source>
</evidence>
<keyword evidence="7 10" id="KW-1133">Transmembrane helix</keyword>
<dbReference type="Gene3D" id="3.40.50.300">
    <property type="entry name" value="P-loop containing nucleotide triphosphate hydrolases"/>
    <property type="match status" value="2"/>
</dbReference>
<keyword evidence="5" id="KW-0547">Nucleotide-binding</keyword>
<dbReference type="Pfam" id="PF00664">
    <property type="entry name" value="ABC_membrane"/>
    <property type="match status" value="2"/>
</dbReference>
<evidence type="ECO:0000256" key="7">
    <source>
        <dbReference type="ARBA" id="ARBA00022989"/>
    </source>
</evidence>
<dbReference type="PANTHER" id="PTHR24223:SF415">
    <property type="entry name" value="FI20190P1"/>
    <property type="match status" value="1"/>
</dbReference>
<sequence>MVRACTVCELSADFTTSQAIGGQVPELTFVRAAPSAFVLLHLCLVIFAVARKPTWARNAWSTASGPFRNFLHLQDLLEPADLKPRNTLVEQRLLSSIACLELLVWIARAAFECYLEKYTWTTVYTLYALSWVYIGLALLLKPVATPPYLFLAFSASLASLSFFDLIYLLSSDQTFEAKPVLGHSSLLALHVFFIAVAGSLPLKPYLPGLNVAEPESIPSSTLTCPEDSVNLWTWSTFTFVEPIIRLASTRTLNDEDVWSLSPFFSHKNIFTKCLEYRRLYPKHSLLRFLIASNSLDLMLDVTLELWTAVIGFVPPYALQQILSVLREDTIEARRTAYFWAFMTFLAHLSFAQVDLYQRWHTRRCYERTRGQLFCLIHYKSLKREEVSGHVAKGEGEEARADLGKIVNLMQGDTYAVAQRFWEFSGIVATPVRIVIALIFLYKVLGWSALLGVAVACVTYGLNYPLMKYNIKITRASWKAKDQRNSIVDELLQNIRFLKFYGWEYTWSRKAEAAREEELKWRVKANVVSTFMSFIWTWLPSATALVCFLCYTLIEGKPLTVAKAFTSISLFSALQGPLLSFPGQIMAMLYAYVSMQRIEEFLKETEVPIWACSLDRDVSIEASQQGTEVGFREAMFEWDGKKVESEGPSRFRLGPLNLAFPEGRLTIVSGATGSGKSALLGALLGEMNCTSGGVLIDKSTHQVAYCAQTPWLEHATIRDNIIFGSPVPFDTKRYEAVVHACALEQDLAILDAGDKTEIGEKGITLSGGQRARIALARALYSRAKWHRISLILCHIVKNCFTGSLSERRTIVLVTHHISLCAPTAAYLLELKDGKVLHQGFTDDLRAQGLLQAIVKEEETPYAEPETPPTSPTVDTSRGVAAPRSASDGKLVEVEHRAEGRVSWRTYTTYLKAAGIHCWILTFILYILIRLINVASQVFLAKWGEAYEESETSLLPLSWMPSGLSIKYPWDDLPPPTVDVTPWFKWYFYISATGATAVFSLIALGYYSSLIASRTLFLALLRRLTRAPLRFFDTTPIGRILNRFTTDIGTIDGALQGSARGCLSVPAFAPCALLIALLYIRLAPGYIRAARDLRRLESVALSPAFAGFDELLRGITHIRAFAMEERYQDNFYRKVDKFQNFDHVYWLVNNWLSWRYDCLGSVVVFVATLFALHQGVSNGSAAIVIVQAGVFADASRTLVRVAAQLELDFNSVERVVEYLDVPQEAPAINKDYRPPAYWPSNSGSLEVDELEVKYAPHLPSVLKRISFRVRPGEKVGVVGRTGSGKSTLALSLLRMVEPTSGTILIDGVDISKLGLEDLRTRVTIVSQDVSLFAGTIKSNLDPLGKYSQEEHLATEPTLVDMRVNQNSLSAGEKQLVALARAILRGTNIIIMDEATSQIDTELDDQIQKTIREETVGSIVITIAHRLKTVMDYDRILVLSDGEIVEFDTPEVLLQKEGGAFQGICRQSSDWEVISRVNEYHSEGSSS</sequence>
<keyword evidence="8 10" id="KW-0472">Membrane</keyword>
<evidence type="ECO:0000256" key="5">
    <source>
        <dbReference type="ARBA" id="ARBA00022741"/>
    </source>
</evidence>
<feature type="transmembrane region" description="Helical" evidence="10">
    <location>
        <begin position="573"/>
        <end position="592"/>
    </location>
</feature>
<dbReference type="CDD" id="cd03244">
    <property type="entry name" value="ABCC_MRP_domain2"/>
    <property type="match status" value="1"/>
</dbReference>
<dbReference type="CDD" id="cd03250">
    <property type="entry name" value="ABCC_MRP_domain1"/>
    <property type="match status" value="1"/>
</dbReference>
<evidence type="ECO:0000313" key="14">
    <source>
        <dbReference type="Proteomes" id="UP000298030"/>
    </source>
</evidence>
<dbReference type="STRING" id="71717.A0A4Y7TXA8"/>
<evidence type="ECO:0000313" key="13">
    <source>
        <dbReference type="EMBL" id="TEB38813.1"/>
    </source>
</evidence>
<dbReference type="GO" id="GO:0016020">
    <property type="term" value="C:membrane"/>
    <property type="evidence" value="ECO:0007669"/>
    <property type="project" value="UniProtKB-SubCell"/>
</dbReference>
<keyword evidence="2" id="KW-0813">Transport</keyword>
<dbReference type="GO" id="GO:0005524">
    <property type="term" value="F:ATP binding"/>
    <property type="evidence" value="ECO:0007669"/>
    <property type="project" value="UniProtKB-KW"/>
</dbReference>
<gene>
    <name evidence="13" type="ORF">FA13DRAFT_1751394</name>
</gene>
<organism evidence="13 14">
    <name type="scientific">Coprinellus micaceus</name>
    <name type="common">Glistening ink-cap mushroom</name>
    <name type="synonym">Coprinus micaceus</name>
    <dbReference type="NCBI Taxonomy" id="71717"/>
    <lineage>
        <taxon>Eukaryota</taxon>
        <taxon>Fungi</taxon>
        <taxon>Dikarya</taxon>
        <taxon>Basidiomycota</taxon>
        <taxon>Agaricomycotina</taxon>
        <taxon>Agaricomycetes</taxon>
        <taxon>Agaricomycetidae</taxon>
        <taxon>Agaricales</taxon>
        <taxon>Agaricineae</taxon>
        <taxon>Psathyrellaceae</taxon>
        <taxon>Coprinellus</taxon>
    </lineage>
</organism>
<keyword evidence="3 10" id="KW-0812">Transmembrane</keyword>
<dbReference type="InterPro" id="IPR050173">
    <property type="entry name" value="ABC_transporter_C-like"/>
</dbReference>
<evidence type="ECO:0000259" key="12">
    <source>
        <dbReference type="PROSITE" id="PS50929"/>
    </source>
</evidence>
<comment type="subcellular location">
    <subcellularLocation>
        <location evidence="1">Membrane</location>
        <topology evidence="1">Multi-pass membrane protein</topology>
    </subcellularLocation>
</comment>
<evidence type="ECO:0000256" key="3">
    <source>
        <dbReference type="ARBA" id="ARBA00022692"/>
    </source>
</evidence>
<feature type="domain" description="ABC transporter" evidence="11">
    <location>
        <begin position="1243"/>
        <end position="1463"/>
    </location>
</feature>
<accession>A0A4Y7TXA8</accession>
<proteinExistence type="predicted"/>
<evidence type="ECO:0000256" key="8">
    <source>
        <dbReference type="ARBA" id="ARBA00023136"/>
    </source>
</evidence>
<name>A0A4Y7TXA8_COPMI</name>
<feature type="transmembrane region" description="Helical" evidence="10">
    <location>
        <begin position="446"/>
        <end position="465"/>
    </location>
</feature>
<feature type="transmembrane region" description="Helical" evidence="10">
    <location>
        <begin position="123"/>
        <end position="140"/>
    </location>
</feature>
<feature type="transmembrane region" description="Helical" evidence="10">
    <location>
        <begin position="32"/>
        <end position="50"/>
    </location>
</feature>
<feature type="transmembrane region" description="Helical" evidence="10">
    <location>
        <begin position="181"/>
        <end position="200"/>
    </location>
</feature>
<reference evidence="13 14" key="1">
    <citation type="journal article" date="2019" name="Nat. Ecol. Evol.">
        <title>Megaphylogeny resolves global patterns of mushroom evolution.</title>
        <authorList>
            <person name="Varga T."/>
            <person name="Krizsan K."/>
            <person name="Foldi C."/>
            <person name="Dima B."/>
            <person name="Sanchez-Garcia M."/>
            <person name="Sanchez-Ramirez S."/>
            <person name="Szollosi G.J."/>
            <person name="Szarkandi J.G."/>
            <person name="Papp V."/>
            <person name="Albert L."/>
            <person name="Andreopoulos W."/>
            <person name="Angelini C."/>
            <person name="Antonin V."/>
            <person name="Barry K.W."/>
            <person name="Bougher N.L."/>
            <person name="Buchanan P."/>
            <person name="Buyck B."/>
            <person name="Bense V."/>
            <person name="Catcheside P."/>
            <person name="Chovatia M."/>
            <person name="Cooper J."/>
            <person name="Damon W."/>
            <person name="Desjardin D."/>
            <person name="Finy P."/>
            <person name="Geml J."/>
            <person name="Haridas S."/>
            <person name="Hughes K."/>
            <person name="Justo A."/>
            <person name="Karasinski D."/>
            <person name="Kautmanova I."/>
            <person name="Kiss B."/>
            <person name="Kocsube S."/>
            <person name="Kotiranta H."/>
            <person name="LaButti K.M."/>
            <person name="Lechner B.E."/>
            <person name="Liimatainen K."/>
            <person name="Lipzen A."/>
            <person name="Lukacs Z."/>
            <person name="Mihaltcheva S."/>
            <person name="Morgado L.N."/>
            <person name="Niskanen T."/>
            <person name="Noordeloos M.E."/>
            <person name="Ohm R.A."/>
            <person name="Ortiz-Santana B."/>
            <person name="Ovrebo C."/>
            <person name="Racz N."/>
            <person name="Riley R."/>
            <person name="Savchenko A."/>
            <person name="Shiryaev A."/>
            <person name="Soop K."/>
            <person name="Spirin V."/>
            <person name="Szebenyi C."/>
            <person name="Tomsovsky M."/>
            <person name="Tulloss R.E."/>
            <person name="Uehling J."/>
            <person name="Grigoriev I.V."/>
            <person name="Vagvolgyi C."/>
            <person name="Papp T."/>
            <person name="Martin F.M."/>
            <person name="Miettinen O."/>
            <person name="Hibbett D.S."/>
            <person name="Nagy L.G."/>
        </authorList>
    </citation>
    <scope>NUCLEOTIDE SEQUENCE [LARGE SCALE GENOMIC DNA]</scope>
    <source>
        <strain evidence="13 14">FP101781</strain>
    </source>
</reference>
<dbReference type="OrthoDB" id="6500128at2759"/>
<evidence type="ECO:0000259" key="11">
    <source>
        <dbReference type="PROSITE" id="PS50893"/>
    </source>
</evidence>
<dbReference type="InterPro" id="IPR003439">
    <property type="entry name" value="ABC_transporter-like_ATP-bd"/>
</dbReference>
<dbReference type="InterPro" id="IPR003593">
    <property type="entry name" value="AAA+_ATPase"/>
</dbReference>
<feature type="transmembrane region" description="Helical" evidence="10">
    <location>
        <begin position="420"/>
        <end position="440"/>
    </location>
</feature>
<keyword evidence="4" id="KW-0677">Repeat</keyword>
<dbReference type="CDD" id="cd18596">
    <property type="entry name" value="ABC_6TM_VMR1_D1_like"/>
    <property type="match status" value="1"/>
</dbReference>
<feature type="transmembrane region" description="Helical" evidence="10">
    <location>
        <begin position="984"/>
        <end position="1005"/>
    </location>
</feature>
<dbReference type="EMBL" id="QPFP01000002">
    <property type="protein sequence ID" value="TEB38813.1"/>
    <property type="molecule type" value="Genomic_DNA"/>
</dbReference>
<evidence type="ECO:0000256" key="2">
    <source>
        <dbReference type="ARBA" id="ARBA00022448"/>
    </source>
</evidence>
<dbReference type="PROSITE" id="PS50893">
    <property type="entry name" value="ABC_TRANSPORTER_2"/>
    <property type="match status" value="2"/>
</dbReference>
<feature type="region of interest" description="Disordered" evidence="9">
    <location>
        <begin position="858"/>
        <end position="878"/>
    </location>
</feature>
<dbReference type="SMART" id="SM00382">
    <property type="entry name" value="AAA"/>
    <property type="match status" value="2"/>
</dbReference>
<feature type="transmembrane region" description="Helical" evidence="10">
    <location>
        <begin position="1061"/>
        <end position="1080"/>
    </location>
</feature>
<feature type="domain" description="ABC transmembrane type-1" evidence="12">
    <location>
        <begin position="403"/>
        <end position="587"/>
    </location>
</feature>
<evidence type="ECO:0000256" key="9">
    <source>
        <dbReference type="SAM" id="MobiDB-lite"/>
    </source>
</evidence>
<feature type="domain" description="ABC transporter" evidence="11">
    <location>
        <begin position="628"/>
        <end position="856"/>
    </location>
</feature>
<feature type="transmembrane region" description="Helical" evidence="10">
    <location>
        <begin position="147"/>
        <end position="169"/>
    </location>
</feature>
<evidence type="ECO:0000256" key="4">
    <source>
        <dbReference type="ARBA" id="ARBA00022737"/>
    </source>
</evidence>